<sequence length="292" mass="32497">MASQHRLAPQWLNTRLVRLLNREFRLRPVTGTARTRFGAVFTVDTHDLIQRYLYLFGVWEPHLTHWMQGRLRPGDTFVDVGANIGYFSVLASHQVGPRGQVVCIEASPRVHEVLTENLRANNCANVRSVNTAVSDGAQSLTFYLADSANLGATTAVRPTKTAESAFEMTAQTLPEILTEDELRRARLIKIDVEGAEAAVVRGLTPTLDRLPPDAEVVIEVSPGRLAKQGDSVADVISPLLQRGFHLYRIDNEYAPHSYPSAVIHPAVPVRWRKPVTDECDLVFSRIDAEKLT</sequence>
<dbReference type="EMBL" id="JBHTEC010000001">
    <property type="protein sequence ID" value="MFD0282717.1"/>
    <property type="molecule type" value="Genomic_DNA"/>
</dbReference>
<evidence type="ECO:0000313" key="2">
    <source>
        <dbReference type="EMBL" id="MFD0282717.1"/>
    </source>
</evidence>
<comment type="caution">
    <text evidence="2">The sequence shown here is derived from an EMBL/GenBank/DDBJ whole genome shotgun (WGS) entry which is preliminary data.</text>
</comment>
<gene>
    <name evidence="2" type="ORF">ACFQZP_13680</name>
</gene>
<dbReference type="RefSeq" id="WP_381258936.1">
    <property type="nucleotide sequence ID" value="NZ_JBHTBI010000028.1"/>
</dbReference>
<dbReference type="Gene3D" id="3.40.50.150">
    <property type="entry name" value="Vaccinia Virus protein VP39"/>
    <property type="match status" value="1"/>
</dbReference>
<keyword evidence="2" id="KW-0489">Methyltransferase</keyword>
<dbReference type="GO" id="GO:0008168">
    <property type="term" value="F:methyltransferase activity"/>
    <property type="evidence" value="ECO:0007669"/>
    <property type="project" value="UniProtKB-KW"/>
</dbReference>
<dbReference type="GO" id="GO:0032259">
    <property type="term" value="P:methylation"/>
    <property type="evidence" value="ECO:0007669"/>
    <property type="project" value="UniProtKB-KW"/>
</dbReference>
<dbReference type="InterPro" id="IPR052514">
    <property type="entry name" value="SAM-dependent_MTase"/>
</dbReference>
<protein>
    <submittedName>
        <fullName evidence="2">FkbM family methyltransferase</fullName>
        <ecNumber evidence="2">2.1.1.-</ecNumber>
    </submittedName>
</protein>
<keyword evidence="3" id="KW-1185">Reference proteome</keyword>
<organism evidence="2 3">
    <name type="scientific">Streptomyces lutosisoli</name>
    <dbReference type="NCBI Taxonomy" id="2665721"/>
    <lineage>
        <taxon>Bacteria</taxon>
        <taxon>Bacillati</taxon>
        <taxon>Actinomycetota</taxon>
        <taxon>Actinomycetes</taxon>
        <taxon>Kitasatosporales</taxon>
        <taxon>Streptomycetaceae</taxon>
        <taxon>Streptomyces</taxon>
    </lineage>
</organism>
<evidence type="ECO:0000259" key="1">
    <source>
        <dbReference type="Pfam" id="PF05050"/>
    </source>
</evidence>
<accession>A0ABW2VG60</accession>
<proteinExistence type="predicted"/>
<dbReference type="InterPro" id="IPR029063">
    <property type="entry name" value="SAM-dependent_MTases_sf"/>
</dbReference>
<dbReference type="EC" id="2.1.1.-" evidence="2"/>
<dbReference type="NCBIfam" id="TIGR01444">
    <property type="entry name" value="fkbM_fam"/>
    <property type="match status" value="1"/>
</dbReference>
<dbReference type="Pfam" id="PF05050">
    <property type="entry name" value="Methyltransf_21"/>
    <property type="match status" value="1"/>
</dbReference>
<dbReference type="InterPro" id="IPR006342">
    <property type="entry name" value="FkbM_mtfrase"/>
</dbReference>
<name>A0ABW2VG60_9ACTN</name>
<keyword evidence="2" id="KW-0808">Transferase</keyword>
<dbReference type="Proteomes" id="UP001596957">
    <property type="component" value="Unassembled WGS sequence"/>
</dbReference>
<reference evidence="3" key="1">
    <citation type="journal article" date="2019" name="Int. J. Syst. Evol. Microbiol.">
        <title>The Global Catalogue of Microorganisms (GCM) 10K type strain sequencing project: providing services to taxonomists for standard genome sequencing and annotation.</title>
        <authorList>
            <consortium name="The Broad Institute Genomics Platform"/>
            <consortium name="The Broad Institute Genome Sequencing Center for Infectious Disease"/>
            <person name="Wu L."/>
            <person name="Ma J."/>
        </authorList>
    </citation>
    <scope>NUCLEOTIDE SEQUENCE [LARGE SCALE GENOMIC DNA]</scope>
    <source>
        <strain evidence="3">CGMCC 4.7198</strain>
    </source>
</reference>
<feature type="domain" description="Methyltransferase FkbM" evidence="1">
    <location>
        <begin position="79"/>
        <end position="245"/>
    </location>
</feature>
<dbReference type="SUPFAM" id="SSF53335">
    <property type="entry name" value="S-adenosyl-L-methionine-dependent methyltransferases"/>
    <property type="match status" value="1"/>
</dbReference>
<dbReference type="PANTHER" id="PTHR34203:SF15">
    <property type="entry name" value="SLL1173 PROTEIN"/>
    <property type="match status" value="1"/>
</dbReference>
<evidence type="ECO:0000313" key="3">
    <source>
        <dbReference type="Proteomes" id="UP001596957"/>
    </source>
</evidence>
<dbReference type="PANTHER" id="PTHR34203">
    <property type="entry name" value="METHYLTRANSFERASE, FKBM FAMILY PROTEIN"/>
    <property type="match status" value="1"/>
</dbReference>